<name>A0ABT9BB87_9BACT</name>
<keyword evidence="2" id="KW-1185">Reference proteome</keyword>
<organism evidence="1 2">
    <name type="scientific">Hymenobacter aranciens</name>
    <dbReference type="NCBI Taxonomy" id="3063996"/>
    <lineage>
        <taxon>Bacteria</taxon>
        <taxon>Pseudomonadati</taxon>
        <taxon>Bacteroidota</taxon>
        <taxon>Cytophagia</taxon>
        <taxon>Cytophagales</taxon>
        <taxon>Hymenobacteraceae</taxon>
        <taxon>Hymenobacter</taxon>
    </lineage>
</organism>
<sequence>MLPCAALAQELPPPDGWPLRPVAALRAVPEPPGGLVPYRQGELWGFADTTGRVWIRPVFRFEPPCFGAGLLLQTEQASEPHQTTYQYRPLQPGTKLPRWLPSWNLRYGWLHAAEDYGPLIWNVSFRKPSKTGVSFVLNAHGEQLLVSAREAIASTAGGGWQAVARPARATGQHELAAIESSEIEPYWQRPGRLFTVPLGAQPPGVPARFMRRRAYDPEVDFEAPLPAGSPLYLAQKVNWLRPHRLVWHSRDGISRQLAGTRYRYHGRMALFDARGHRLTDYRYRGMKQLLPQRLAYWQYTDSLYYDREAADSAGLARNWLIGEGPDVMACRYGLLDRRGREITPPLFLRLEAAGPNSLWVVAVRQQRLHYGLIDTLGHYLLPLSPRPISLPDAAGLLRQLSQAPLPHGRFNNATKVRYPDSTTVQYLRPDGHPAFPGRFTRADAFWQGRALVQQGKQFGLLDSLGHWVLPPQREMLRYYRYAKAHHNQWDITDPLELFDCLSSEGQRGSSDYMLPNEPLLLLAYSPPQGLACAMPAPGK</sequence>
<protein>
    <recommendedName>
        <fullName evidence="3">WG repeat-containing protein</fullName>
    </recommendedName>
</protein>
<dbReference type="Proteomes" id="UP001176429">
    <property type="component" value="Unassembled WGS sequence"/>
</dbReference>
<dbReference type="RefSeq" id="WP_305005122.1">
    <property type="nucleotide sequence ID" value="NZ_JAUQSY010000002.1"/>
</dbReference>
<evidence type="ECO:0008006" key="3">
    <source>
        <dbReference type="Google" id="ProtNLM"/>
    </source>
</evidence>
<evidence type="ECO:0000313" key="2">
    <source>
        <dbReference type="Proteomes" id="UP001176429"/>
    </source>
</evidence>
<proteinExistence type="predicted"/>
<gene>
    <name evidence="1" type="ORF">Q5H93_03620</name>
</gene>
<accession>A0ABT9BB87</accession>
<reference evidence="1" key="1">
    <citation type="submission" date="2023-07" db="EMBL/GenBank/DDBJ databases">
        <authorList>
            <person name="Kim M.K."/>
        </authorList>
    </citation>
    <scope>NUCLEOTIDE SEQUENCE</scope>
    <source>
        <strain evidence="1">ASUV-10-1</strain>
    </source>
</reference>
<comment type="caution">
    <text evidence="1">The sequence shown here is derived from an EMBL/GenBank/DDBJ whole genome shotgun (WGS) entry which is preliminary data.</text>
</comment>
<evidence type="ECO:0000313" key="1">
    <source>
        <dbReference type="EMBL" id="MDO7873808.1"/>
    </source>
</evidence>
<dbReference type="EMBL" id="JAUQSY010000002">
    <property type="protein sequence ID" value="MDO7873808.1"/>
    <property type="molecule type" value="Genomic_DNA"/>
</dbReference>